<organism evidence="2 3">
    <name type="scientific">Talaromyces proteolyticus</name>
    <dbReference type="NCBI Taxonomy" id="1131652"/>
    <lineage>
        <taxon>Eukaryota</taxon>
        <taxon>Fungi</taxon>
        <taxon>Dikarya</taxon>
        <taxon>Ascomycota</taxon>
        <taxon>Pezizomycotina</taxon>
        <taxon>Eurotiomycetes</taxon>
        <taxon>Eurotiomycetidae</taxon>
        <taxon>Eurotiales</taxon>
        <taxon>Trichocomaceae</taxon>
        <taxon>Talaromyces</taxon>
        <taxon>Talaromyces sect. Bacilispori</taxon>
    </lineage>
</organism>
<dbReference type="PANTHER" id="PTHR42921:SF4">
    <property type="entry name" value="ACETOACETYL-COA SYNTHASE (AFU_ORTHOLOGUE AFUA_8G04770)"/>
    <property type="match status" value="1"/>
</dbReference>
<dbReference type="PANTHER" id="PTHR42921">
    <property type="entry name" value="ACETOACETYL-COA SYNTHETASE"/>
    <property type="match status" value="1"/>
</dbReference>
<dbReference type="PROSITE" id="PS00455">
    <property type="entry name" value="AMP_BINDING"/>
    <property type="match status" value="1"/>
</dbReference>
<dbReference type="SUPFAM" id="SSF56801">
    <property type="entry name" value="Acetyl-CoA synthetase-like"/>
    <property type="match status" value="1"/>
</dbReference>
<dbReference type="AlphaFoldDB" id="A0AAD4L441"/>
<protein>
    <submittedName>
        <fullName evidence="2">Acetoacetyl-synthase</fullName>
    </submittedName>
</protein>
<reference evidence="2" key="1">
    <citation type="submission" date="2021-12" db="EMBL/GenBank/DDBJ databases">
        <title>Convergent genome expansion in fungi linked to evolution of root-endophyte symbiosis.</title>
        <authorList>
            <consortium name="DOE Joint Genome Institute"/>
            <person name="Ke Y.-H."/>
            <person name="Bonito G."/>
            <person name="Liao H.-L."/>
            <person name="Looney B."/>
            <person name="Rojas-Flechas A."/>
            <person name="Nash J."/>
            <person name="Hameed K."/>
            <person name="Schadt C."/>
            <person name="Martin F."/>
            <person name="Crous P.W."/>
            <person name="Miettinen O."/>
            <person name="Magnuson J.K."/>
            <person name="Labbe J."/>
            <person name="Jacobson D."/>
            <person name="Doktycz M.J."/>
            <person name="Veneault-Fourrey C."/>
            <person name="Kuo A."/>
            <person name="Mondo S."/>
            <person name="Calhoun S."/>
            <person name="Riley R."/>
            <person name="Ohm R."/>
            <person name="LaButti K."/>
            <person name="Andreopoulos B."/>
            <person name="Pangilinan J."/>
            <person name="Nolan M."/>
            <person name="Tritt A."/>
            <person name="Clum A."/>
            <person name="Lipzen A."/>
            <person name="Daum C."/>
            <person name="Barry K."/>
            <person name="Grigoriev I.V."/>
            <person name="Vilgalys R."/>
        </authorList>
    </citation>
    <scope>NUCLEOTIDE SEQUENCE</scope>
    <source>
        <strain evidence="2">PMI_201</strain>
    </source>
</reference>
<dbReference type="GeneID" id="70240897"/>
<name>A0AAD4L441_9EURO</name>
<dbReference type="Pfam" id="PF00501">
    <property type="entry name" value="AMP-binding"/>
    <property type="match status" value="1"/>
</dbReference>
<dbReference type="InterPro" id="IPR045851">
    <property type="entry name" value="AMP-bd_C_sf"/>
</dbReference>
<comment type="caution">
    <text evidence="2">The sequence shown here is derived from an EMBL/GenBank/DDBJ whole genome shotgun (WGS) entry which is preliminary data.</text>
</comment>
<dbReference type="GO" id="GO:0030729">
    <property type="term" value="F:acetoacetate-CoA ligase activity"/>
    <property type="evidence" value="ECO:0007669"/>
    <property type="project" value="InterPro"/>
</dbReference>
<dbReference type="Gene3D" id="3.40.50.12780">
    <property type="entry name" value="N-terminal domain of ligase-like"/>
    <property type="match status" value="1"/>
</dbReference>
<dbReference type="GO" id="GO:0006629">
    <property type="term" value="P:lipid metabolic process"/>
    <property type="evidence" value="ECO:0007669"/>
    <property type="project" value="InterPro"/>
</dbReference>
<evidence type="ECO:0000259" key="1">
    <source>
        <dbReference type="Pfam" id="PF00501"/>
    </source>
</evidence>
<evidence type="ECO:0000313" key="2">
    <source>
        <dbReference type="EMBL" id="KAH8703858.1"/>
    </source>
</evidence>
<evidence type="ECO:0000313" key="3">
    <source>
        <dbReference type="Proteomes" id="UP001201262"/>
    </source>
</evidence>
<dbReference type="EMBL" id="JAJTJA010000002">
    <property type="protein sequence ID" value="KAH8703858.1"/>
    <property type="molecule type" value="Genomic_DNA"/>
</dbReference>
<dbReference type="NCBIfam" id="TIGR01217">
    <property type="entry name" value="ac_ac_CoA_syn"/>
    <property type="match status" value="1"/>
</dbReference>
<dbReference type="InterPro" id="IPR005914">
    <property type="entry name" value="Acac_CoA_synth"/>
</dbReference>
<dbReference type="RefSeq" id="XP_046076876.1">
    <property type="nucleotide sequence ID" value="XM_046210610.1"/>
</dbReference>
<dbReference type="Proteomes" id="UP001201262">
    <property type="component" value="Unassembled WGS sequence"/>
</dbReference>
<feature type="domain" description="AMP-dependent synthetase/ligase" evidence="1">
    <location>
        <begin position="116"/>
        <end position="499"/>
    </location>
</feature>
<proteinExistence type="predicted"/>
<keyword evidence="3" id="KW-1185">Reference proteome</keyword>
<dbReference type="Gene3D" id="3.30.300.30">
    <property type="match status" value="1"/>
</dbReference>
<accession>A0AAD4L441</accession>
<dbReference type="InterPro" id="IPR020845">
    <property type="entry name" value="AMP-binding_CS"/>
</dbReference>
<sequence>MAELPPKSPLWIPAHPESTNVAKFIKYVNEKHRLQLETYDDLWNWSVHPQNIREFWRDAYIFLGIPPRSRNEAQIGPAFENVLQHGKPPPMFPPPTFFPSEKFNIAEFILRDHTDDQIAIYFVREGKPGIENITWSSLKKHTAEAYDAMIGSGVKAGDKVAVVMSNSVNAIFLSLATLAIGAIWSSASPDLGTKAIIDRYDQIKPKIIFTDDAYVYAGKRISLEDRIESWSRSLTEQNDQLQDVVVLPYCGVSLNISRVSRGITWEEFRRRGRGRRLSFLELPFSHPAFILFSSGTTGTPKCIVHSAGGVALKVNTDSRLQHDMRPDDVFFQYTTTSWVMWVLNFVNLSTGATMLLYDGSPFHPEPDTLLRLAEELGVTIFGTSPRYLSELASRNIIPRDKYKITNLRTVTSTGSVLSEDQYEWFYRHGFPRTTQLISMSGGTDIAGCFVGGCSILPIYAGEIQTKCLGMSIDILDASKTDPVSIEALGEPGEMVCKQPFPSQPLQFYGPGGQEKYLSSYFSRFGDHIWCQGDFIKEVLNTKGLVLLGRSDGVLNPSGVRFGSSEIYAVTETLKEISDAICVGQRRSFDNDEIVLLFVKMKQPYKLTAELTASLKDAIKERYSIRHVPAYVFEVPDIPYTINGKKCEINVKQIVSGMNTKVSGTVANPQSLKLYEKYYHLPRREKAKLKL</sequence>
<gene>
    <name evidence="2" type="ORF">BGW36DRAFT_288751</name>
</gene>
<dbReference type="InterPro" id="IPR042099">
    <property type="entry name" value="ANL_N_sf"/>
</dbReference>
<dbReference type="InterPro" id="IPR000873">
    <property type="entry name" value="AMP-dep_synth/lig_dom"/>
</dbReference>
<dbReference type="NCBIfam" id="NF002937">
    <property type="entry name" value="PRK03584.1"/>
    <property type="match status" value="1"/>
</dbReference>